<evidence type="ECO:0000313" key="12">
    <source>
        <dbReference type="Proteomes" id="UP000728185"/>
    </source>
</evidence>
<feature type="compositionally biased region" description="Low complexity" evidence="10">
    <location>
        <begin position="418"/>
        <end position="437"/>
    </location>
</feature>
<dbReference type="EMBL" id="LUCM01003185">
    <property type="protein sequence ID" value="KAA0196207.1"/>
    <property type="molecule type" value="Genomic_DNA"/>
</dbReference>
<keyword evidence="8 9" id="KW-0407">Ion channel</keyword>
<proteinExistence type="inferred from homology"/>
<evidence type="ECO:0000256" key="6">
    <source>
        <dbReference type="ARBA" id="ARBA00023065"/>
    </source>
</evidence>
<keyword evidence="6 9" id="KW-0406">Ion transport</keyword>
<keyword evidence="5 9" id="KW-1133">Transmembrane helix</keyword>
<evidence type="ECO:0000256" key="3">
    <source>
        <dbReference type="ARBA" id="ARBA00022475"/>
    </source>
</evidence>
<keyword evidence="12" id="KW-1185">Reference proteome</keyword>
<sequence length="449" mass="50799">MELANKAGDLKEMADLRKTHLNFVVRHLEDALAMRHLRRSRRKNLSSTTSYYQKITSPGSAKDSPDAKDTPWYFAIPITVTHRSRVPGPRPCYPHSSSYLVGLYLIIKVLYIFNSTGQLFLSARFLGQPTIFYGAYMLFDLIHGNQWHSTGNFPRVTFCDFDMRRMGTNYHRHTLQCVIGINMFNEKIFIFLWFWLMIITFMNINSFLRWCCRSTFESNRVSFIQTLLLERNVISAVTSSGTSCSSSSTYKVINSGEETSLGQQYPFRSGPLLLNSLSEMDKKSTTFFTEQVLGQDGVFVLRLVTLNAGRSVAAQIAEQVWNRYRQSVEPRSAIPERRPHVPKLISPPLPTRAVGGPADRGGEQQTATLTRDVEQVTPRPSPFMVTVEPHTSPLTTFGISFRSRPRETRENERGPVKTSQSSNTPYSSTSTETSSKSGIKILPYSDGLV</sequence>
<dbReference type="InterPro" id="IPR000990">
    <property type="entry name" value="Innexin"/>
</dbReference>
<evidence type="ECO:0000256" key="2">
    <source>
        <dbReference type="ARBA" id="ARBA00022448"/>
    </source>
</evidence>
<dbReference type="PANTHER" id="PTHR11893:SF36">
    <property type="entry name" value="INNEXIN-5"/>
    <property type="match status" value="1"/>
</dbReference>
<comment type="function">
    <text evidence="9">Structural component of the gap junctions.</text>
</comment>
<name>A0A8E0RXC9_9TREM</name>
<evidence type="ECO:0000256" key="7">
    <source>
        <dbReference type="ARBA" id="ARBA00023136"/>
    </source>
</evidence>
<dbReference type="GO" id="GO:0005886">
    <property type="term" value="C:plasma membrane"/>
    <property type="evidence" value="ECO:0007669"/>
    <property type="project" value="UniProtKB-SubCell"/>
</dbReference>
<keyword evidence="4 9" id="KW-0812">Transmembrane</keyword>
<organism evidence="11 12">
    <name type="scientific">Fasciolopsis buskii</name>
    <dbReference type="NCBI Taxonomy" id="27845"/>
    <lineage>
        <taxon>Eukaryota</taxon>
        <taxon>Metazoa</taxon>
        <taxon>Spiralia</taxon>
        <taxon>Lophotrochozoa</taxon>
        <taxon>Platyhelminthes</taxon>
        <taxon>Trematoda</taxon>
        <taxon>Digenea</taxon>
        <taxon>Plagiorchiida</taxon>
        <taxon>Echinostomata</taxon>
        <taxon>Echinostomatoidea</taxon>
        <taxon>Fasciolidae</taxon>
        <taxon>Fasciolopsis</taxon>
    </lineage>
</organism>
<comment type="caution">
    <text evidence="9">Lacks conserved residue(s) required for the propagation of feature annotation.</text>
</comment>
<feature type="transmembrane region" description="Helical" evidence="9">
    <location>
        <begin position="188"/>
        <end position="208"/>
    </location>
</feature>
<evidence type="ECO:0000313" key="11">
    <source>
        <dbReference type="EMBL" id="KAA0196207.1"/>
    </source>
</evidence>
<dbReference type="OrthoDB" id="5867527at2759"/>
<dbReference type="GO" id="GO:0034220">
    <property type="term" value="P:monoatomic ion transmembrane transport"/>
    <property type="evidence" value="ECO:0007669"/>
    <property type="project" value="UniProtKB-KW"/>
</dbReference>
<dbReference type="GO" id="GO:0005921">
    <property type="term" value="C:gap junction"/>
    <property type="evidence" value="ECO:0007669"/>
    <property type="project" value="UniProtKB-UniRule"/>
</dbReference>
<protein>
    <recommendedName>
        <fullName evidence="9">Innexin</fullName>
    </recommendedName>
</protein>
<comment type="similarity">
    <text evidence="9">Belongs to the pannexin family.</text>
</comment>
<evidence type="ECO:0000256" key="9">
    <source>
        <dbReference type="RuleBase" id="RU010713"/>
    </source>
</evidence>
<feature type="region of interest" description="Disordered" evidence="10">
    <location>
        <begin position="338"/>
        <end position="367"/>
    </location>
</feature>
<evidence type="ECO:0000256" key="10">
    <source>
        <dbReference type="SAM" id="MobiDB-lite"/>
    </source>
</evidence>
<dbReference type="GO" id="GO:0005243">
    <property type="term" value="F:gap junction channel activity"/>
    <property type="evidence" value="ECO:0007669"/>
    <property type="project" value="TreeGrafter"/>
</dbReference>
<comment type="subcellular location">
    <subcellularLocation>
        <location evidence="1 9">Cell membrane</location>
        <topology evidence="1 9">Multi-pass membrane protein</topology>
    </subcellularLocation>
</comment>
<dbReference type="PANTHER" id="PTHR11893">
    <property type="entry name" value="INNEXIN"/>
    <property type="match status" value="1"/>
</dbReference>
<dbReference type="Proteomes" id="UP000728185">
    <property type="component" value="Unassembled WGS sequence"/>
</dbReference>
<dbReference type="PRINTS" id="PR01262">
    <property type="entry name" value="INNEXIN"/>
</dbReference>
<dbReference type="PROSITE" id="PS51013">
    <property type="entry name" value="PANNEXIN"/>
    <property type="match status" value="1"/>
</dbReference>
<dbReference type="Pfam" id="PF00876">
    <property type="entry name" value="Innexin"/>
    <property type="match status" value="1"/>
</dbReference>
<evidence type="ECO:0000256" key="8">
    <source>
        <dbReference type="ARBA" id="ARBA00023303"/>
    </source>
</evidence>
<keyword evidence="3" id="KW-1003">Cell membrane</keyword>
<keyword evidence="7 9" id="KW-0472">Membrane</keyword>
<gene>
    <name evidence="9" type="primary">inx</name>
    <name evidence="11" type="ORF">FBUS_04478</name>
</gene>
<keyword evidence="2 9" id="KW-0813">Transport</keyword>
<accession>A0A8E0RXC9</accession>
<evidence type="ECO:0000256" key="4">
    <source>
        <dbReference type="ARBA" id="ARBA00022692"/>
    </source>
</evidence>
<comment type="caution">
    <text evidence="11">The sequence shown here is derived from an EMBL/GenBank/DDBJ whole genome shotgun (WGS) entry which is preliminary data.</text>
</comment>
<feature type="region of interest" description="Disordered" evidence="10">
    <location>
        <begin position="383"/>
        <end position="449"/>
    </location>
</feature>
<reference evidence="11" key="1">
    <citation type="submission" date="2019-05" db="EMBL/GenBank/DDBJ databases">
        <title>Annotation for the trematode Fasciolopsis buski.</title>
        <authorList>
            <person name="Choi Y.-J."/>
        </authorList>
    </citation>
    <scope>NUCLEOTIDE SEQUENCE</scope>
    <source>
        <strain evidence="11">HT</strain>
        <tissue evidence="11">Whole worm</tissue>
    </source>
</reference>
<evidence type="ECO:0000256" key="5">
    <source>
        <dbReference type="ARBA" id="ARBA00022989"/>
    </source>
</evidence>
<feature type="compositionally biased region" description="Basic and acidic residues" evidence="10">
    <location>
        <begin position="404"/>
        <end position="415"/>
    </location>
</feature>
<feature type="transmembrane region" description="Helical" evidence="9">
    <location>
        <begin position="92"/>
        <end position="113"/>
    </location>
</feature>
<dbReference type="AlphaFoldDB" id="A0A8E0RXC9"/>
<evidence type="ECO:0000256" key="1">
    <source>
        <dbReference type="ARBA" id="ARBA00004651"/>
    </source>
</evidence>